<keyword evidence="3" id="KW-1185">Reference proteome</keyword>
<name>A0AAX1NCZ4_9BACT</name>
<dbReference type="SUPFAM" id="SSF159888">
    <property type="entry name" value="YdhG-like"/>
    <property type="match status" value="1"/>
</dbReference>
<dbReference type="InterPro" id="IPR016786">
    <property type="entry name" value="YdeI_bac"/>
</dbReference>
<evidence type="ECO:0000259" key="1">
    <source>
        <dbReference type="Pfam" id="PF08818"/>
    </source>
</evidence>
<sequence>MKGYKTVDAYINGSEQWGSALEFLRALLLDTELEEGVKWGAPIYMIKGKNVIGMAAFKQYVGLWFHHGALLKDKQKVLYNAQEGKTKGLRQWRFQSLEELIDAKEVIIDYVKEAIDNQKAGREVEMSKKTTTVALPELLITALTEDPSLKSSFDTLTPGKRKEYAEYIETAKREATKLSRLEKIKPMIKEGVGLNDKYK</sequence>
<dbReference type="KEGG" id="fya:KMW28_10095"/>
<proteinExistence type="predicted"/>
<organism evidence="2 3">
    <name type="scientific">Flammeovirga yaeyamensis</name>
    <dbReference type="NCBI Taxonomy" id="367791"/>
    <lineage>
        <taxon>Bacteria</taxon>
        <taxon>Pseudomonadati</taxon>
        <taxon>Bacteroidota</taxon>
        <taxon>Cytophagia</taxon>
        <taxon>Cytophagales</taxon>
        <taxon>Flammeovirgaceae</taxon>
        <taxon>Flammeovirga</taxon>
    </lineage>
</organism>
<evidence type="ECO:0000313" key="2">
    <source>
        <dbReference type="EMBL" id="QWG03903.1"/>
    </source>
</evidence>
<gene>
    <name evidence="2" type="ORF">KMW28_10095</name>
</gene>
<dbReference type="Pfam" id="PF08818">
    <property type="entry name" value="DUF1801"/>
    <property type="match status" value="1"/>
</dbReference>
<dbReference type="Proteomes" id="UP000678679">
    <property type="component" value="Chromosome 1"/>
</dbReference>
<accession>A0AAX1NCZ4</accession>
<reference evidence="2 3" key="1">
    <citation type="submission" date="2021-05" db="EMBL/GenBank/DDBJ databases">
        <title>Comparative genomic studies on the polysaccharide-degrading batcterial strains of the Flammeovirga genus.</title>
        <authorList>
            <person name="Zewei F."/>
            <person name="Zheng Z."/>
            <person name="Yu L."/>
            <person name="Ruyue G."/>
            <person name="Yanhong M."/>
            <person name="Yuanyuan C."/>
            <person name="Jingyan G."/>
            <person name="Wenjun H."/>
        </authorList>
    </citation>
    <scope>NUCLEOTIDE SEQUENCE [LARGE SCALE GENOMIC DNA]</scope>
    <source>
        <strain evidence="2 3">NBRC:100898</strain>
    </source>
</reference>
<dbReference type="EMBL" id="CP076132">
    <property type="protein sequence ID" value="QWG03903.1"/>
    <property type="molecule type" value="Genomic_DNA"/>
</dbReference>
<protein>
    <submittedName>
        <fullName evidence="2">YdeI/OmpD-associated family protein</fullName>
    </submittedName>
</protein>
<dbReference type="AlphaFoldDB" id="A0AAX1NCZ4"/>
<feature type="domain" description="YdhG-like" evidence="1">
    <location>
        <begin position="17"/>
        <end position="115"/>
    </location>
</feature>
<dbReference type="PIRSF" id="PIRSF021308">
    <property type="entry name" value="UCP021308"/>
    <property type="match status" value="1"/>
</dbReference>
<dbReference type="Pfam" id="PF13376">
    <property type="entry name" value="OmdA"/>
    <property type="match status" value="1"/>
</dbReference>
<evidence type="ECO:0000313" key="3">
    <source>
        <dbReference type="Proteomes" id="UP000678679"/>
    </source>
</evidence>
<dbReference type="RefSeq" id="WP_169665274.1">
    <property type="nucleotide sequence ID" value="NZ_CP076132.1"/>
</dbReference>
<dbReference type="Gene3D" id="3.90.1150.200">
    <property type="match status" value="1"/>
</dbReference>
<dbReference type="InterPro" id="IPR014922">
    <property type="entry name" value="YdhG-like"/>
</dbReference>